<organism evidence="2 3">
    <name type="scientific">Araneus ventricosus</name>
    <name type="common">Orbweaver spider</name>
    <name type="synonym">Epeira ventricosa</name>
    <dbReference type="NCBI Taxonomy" id="182803"/>
    <lineage>
        <taxon>Eukaryota</taxon>
        <taxon>Metazoa</taxon>
        <taxon>Ecdysozoa</taxon>
        <taxon>Arthropoda</taxon>
        <taxon>Chelicerata</taxon>
        <taxon>Arachnida</taxon>
        <taxon>Araneae</taxon>
        <taxon>Araneomorphae</taxon>
        <taxon>Entelegynae</taxon>
        <taxon>Araneoidea</taxon>
        <taxon>Araneidae</taxon>
        <taxon>Araneus</taxon>
    </lineage>
</organism>
<feature type="region of interest" description="Disordered" evidence="1">
    <location>
        <begin position="99"/>
        <end position="137"/>
    </location>
</feature>
<dbReference type="OrthoDB" id="6434309at2759"/>
<evidence type="ECO:0000313" key="2">
    <source>
        <dbReference type="EMBL" id="GBO39442.1"/>
    </source>
</evidence>
<sequence>MQKTNCCLTLFSCSAPFQKATTADPVEPTEEMVFSGAGSGCWDDEDDCEASNNEKRKDSPFTISATITAVWHRFMHDDREITYPPTSQWYEELITPEFVSPTPEDSAQPNPSEACEDDDDCSIDIGSGISEGEVGRPEDILLTIPTIHPLSPERGPMSSIPT</sequence>
<feature type="compositionally biased region" description="Low complexity" evidence="1">
    <location>
        <begin position="123"/>
        <end position="132"/>
    </location>
</feature>
<keyword evidence="3" id="KW-1185">Reference proteome</keyword>
<reference evidence="2 3" key="1">
    <citation type="journal article" date="2019" name="Sci. Rep.">
        <title>Orb-weaving spider Araneus ventricosus genome elucidates the spidroin gene catalogue.</title>
        <authorList>
            <person name="Kono N."/>
            <person name="Nakamura H."/>
            <person name="Ohtoshi R."/>
            <person name="Moran D.A.P."/>
            <person name="Shinohara A."/>
            <person name="Yoshida Y."/>
            <person name="Fujiwara M."/>
            <person name="Mori M."/>
            <person name="Tomita M."/>
            <person name="Arakawa K."/>
        </authorList>
    </citation>
    <scope>NUCLEOTIDE SEQUENCE [LARGE SCALE GENOMIC DNA]</scope>
</reference>
<feature type="non-terminal residue" evidence="2">
    <location>
        <position position="162"/>
    </location>
</feature>
<dbReference type="AlphaFoldDB" id="A0A4Y2WTK9"/>
<dbReference type="Proteomes" id="UP000499080">
    <property type="component" value="Unassembled WGS sequence"/>
</dbReference>
<gene>
    <name evidence="2" type="ORF">AVEN_114728_1</name>
</gene>
<evidence type="ECO:0000313" key="3">
    <source>
        <dbReference type="Proteomes" id="UP000499080"/>
    </source>
</evidence>
<protein>
    <submittedName>
        <fullName evidence="2">Uncharacterized protein</fullName>
    </submittedName>
</protein>
<accession>A0A4Y2WTK9</accession>
<proteinExistence type="predicted"/>
<dbReference type="EMBL" id="BGPR01064474">
    <property type="protein sequence ID" value="GBO39442.1"/>
    <property type="molecule type" value="Genomic_DNA"/>
</dbReference>
<name>A0A4Y2WTK9_ARAVE</name>
<comment type="caution">
    <text evidence="2">The sequence shown here is derived from an EMBL/GenBank/DDBJ whole genome shotgun (WGS) entry which is preliminary data.</text>
</comment>
<evidence type="ECO:0000256" key="1">
    <source>
        <dbReference type="SAM" id="MobiDB-lite"/>
    </source>
</evidence>